<dbReference type="EMBL" id="KI281418">
    <property type="protein sequence ID" value="ESA16015.1"/>
    <property type="molecule type" value="Genomic_DNA"/>
</dbReference>
<accession>U9U6P3</accession>
<reference evidence="2" key="1">
    <citation type="submission" date="2013-07" db="EMBL/GenBank/DDBJ databases">
        <title>The genome of an arbuscular mycorrhizal fungus provides insights into the evolution of the oldest plant symbiosis.</title>
        <authorList>
            <consortium name="DOE Joint Genome Institute"/>
            <person name="Tisserant E."/>
            <person name="Malbreil M."/>
            <person name="Kuo A."/>
            <person name="Kohler A."/>
            <person name="Symeonidi A."/>
            <person name="Balestrini R."/>
            <person name="Charron P."/>
            <person name="Duensing N."/>
            <person name="Frei-dit-Frey N."/>
            <person name="Gianinazzi-Pearson V."/>
            <person name="Gilbert B."/>
            <person name="Handa Y."/>
            <person name="Hijri M."/>
            <person name="Kaul R."/>
            <person name="Kawaguchi M."/>
            <person name="Krajinski F."/>
            <person name="Lammers P."/>
            <person name="Lapierre D."/>
            <person name="Masclaux F.G."/>
            <person name="Murat C."/>
            <person name="Morin E."/>
            <person name="Ndikumana S."/>
            <person name="Pagni M."/>
            <person name="Petitpierre D."/>
            <person name="Requena N."/>
            <person name="Rosikiewicz P."/>
            <person name="Riley R."/>
            <person name="Saito K."/>
            <person name="San Clemente H."/>
            <person name="Shapiro H."/>
            <person name="van Tuinen D."/>
            <person name="Becard G."/>
            <person name="Bonfante P."/>
            <person name="Paszkowski U."/>
            <person name="Shachar-Hill Y."/>
            <person name="Young J.P."/>
            <person name="Sanders I.R."/>
            <person name="Henrissat B."/>
            <person name="Rensing S.A."/>
            <person name="Grigoriev I.V."/>
            <person name="Corradi N."/>
            <person name="Roux C."/>
            <person name="Martin F."/>
        </authorList>
    </citation>
    <scope>NUCLEOTIDE SEQUENCE</scope>
    <source>
        <strain evidence="2">DAOM 197198</strain>
    </source>
</reference>
<feature type="compositionally biased region" description="Basic and acidic residues" evidence="1">
    <location>
        <begin position="131"/>
        <end position="140"/>
    </location>
</feature>
<sequence>MNENRPHHVKEISHVEDPPMHINRYLRTFNSHEKIIISKRLELKNPAILTKSTKAQRIRRDQFLKRGIEFENNKFGTRLIAGFCKVKFYKFKDFEANGRYKAASIVKKKLQLQMEKCSPTGSTQVGFGENIRLDRPDEHN</sequence>
<protein>
    <submittedName>
        <fullName evidence="2">Uncharacterized protein</fullName>
    </submittedName>
</protein>
<organism evidence="2">
    <name type="scientific">Rhizophagus irregularis (strain DAOM 181602 / DAOM 197198 / MUCL 43194)</name>
    <name type="common">Arbuscular mycorrhizal fungus</name>
    <name type="synonym">Glomus intraradices</name>
    <dbReference type="NCBI Taxonomy" id="747089"/>
    <lineage>
        <taxon>Eukaryota</taxon>
        <taxon>Fungi</taxon>
        <taxon>Fungi incertae sedis</taxon>
        <taxon>Mucoromycota</taxon>
        <taxon>Glomeromycotina</taxon>
        <taxon>Glomeromycetes</taxon>
        <taxon>Glomerales</taxon>
        <taxon>Glomeraceae</taxon>
        <taxon>Rhizophagus</taxon>
    </lineage>
</organism>
<name>U9U6P3_RHIID</name>
<evidence type="ECO:0000256" key="1">
    <source>
        <dbReference type="SAM" id="MobiDB-lite"/>
    </source>
</evidence>
<dbReference type="HOGENOM" id="CLU_1836179_0_0_1"/>
<evidence type="ECO:0000313" key="2">
    <source>
        <dbReference type="EMBL" id="ESA16015.1"/>
    </source>
</evidence>
<feature type="region of interest" description="Disordered" evidence="1">
    <location>
        <begin position="119"/>
        <end position="140"/>
    </location>
</feature>
<gene>
    <name evidence="2" type="ORF">GLOINDRAFT_94663</name>
</gene>
<proteinExistence type="predicted"/>
<dbReference type="AlphaFoldDB" id="U9U6P3"/>